<feature type="compositionally biased region" description="Polar residues" evidence="3">
    <location>
        <begin position="1491"/>
        <end position="1515"/>
    </location>
</feature>
<proteinExistence type="predicted"/>
<evidence type="ECO:0000256" key="1">
    <source>
        <dbReference type="ARBA" id="ARBA00022737"/>
    </source>
</evidence>
<feature type="region of interest" description="Disordered" evidence="3">
    <location>
        <begin position="1776"/>
        <end position="1848"/>
    </location>
</feature>
<feature type="region of interest" description="Disordered" evidence="3">
    <location>
        <begin position="936"/>
        <end position="956"/>
    </location>
</feature>
<feature type="repeat" description="PPR" evidence="2">
    <location>
        <begin position="2319"/>
        <end position="2355"/>
    </location>
</feature>
<feature type="region of interest" description="Disordered" evidence="3">
    <location>
        <begin position="1874"/>
        <end position="1895"/>
    </location>
</feature>
<dbReference type="InterPro" id="IPR051240">
    <property type="entry name" value="Mito_RNA-Proc/Resp"/>
</dbReference>
<evidence type="ECO:0000259" key="4">
    <source>
        <dbReference type="Pfam" id="PF23276"/>
    </source>
</evidence>
<gene>
    <name evidence="5" type="ORF">AK812_SmicGene39047</name>
</gene>
<dbReference type="Proteomes" id="UP000186817">
    <property type="component" value="Unassembled WGS sequence"/>
</dbReference>
<feature type="repeat" description="PPR" evidence="2">
    <location>
        <begin position="2719"/>
        <end position="2753"/>
    </location>
</feature>
<comment type="caution">
    <text evidence="5">The sequence shown here is derived from an EMBL/GenBank/DDBJ whole genome shotgun (WGS) entry which is preliminary data.</text>
</comment>
<reference evidence="5 6" key="1">
    <citation type="submission" date="2016-02" db="EMBL/GenBank/DDBJ databases">
        <title>Genome analysis of coral dinoflagellate symbionts highlights evolutionary adaptations to a symbiotic lifestyle.</title>
        <authorList>
            <person name="Aranda M."/>
            <person name="Li Y."/>
            <person name="Liew Y.J."/>
            <person name="Baumgarten S."/>
            <person name="Simakov O."/>
            <person name="Wilson M."/>
            <person name="Piel J."/>
            <person name="Ashoor H."/>
            <person name="Bougouffa S."/>
            <person name="Bajic V.B."/>
            <person name="Ryu T."/>
            <person name="Ravasi T."/>
            <person name="Bayer T."/>
            <person name="Micklem G."/>
            <person name="Kim H."/>
            <person name="Bhak J."/>
            <person name="Lajeunesse T.C."/>
            <person name="Voolstra C.R."/>
        </authorList>
    </citation>
    <scope>NUCLEOTIDE SEQUENCE [LARGE SCALE GENOMIC DNA]</scope>
    <source>
        <strain evidence="5 6">CCMP2467</strain>
    </source>
</reference>
<feature type="region of interest" description="Disordered" evidence="3">
    <location>
        <begin position="1"/>
        <end position="38"/>
    </location>
</feature>
<dbReference type="GO" id="GO:0003729">
    <property type="term" value="F:mRNA binding"/>
    <property type="evidence" value="ECO:0007669"/>
    <property type="project" value="TreeGrafter"/>
</dbReference>
<feature type="domain" description="Pentatricopeptide repeat-containing protein-mitochondrial" evidence="4">
    <location>
        <begin position="2498"/>
        <end position="2604"/>
    </location>
</feature>
<dbReference type="PANTHER" id="PTHR47933">
    <property type="entry name" value="PENTATRICOPEPTIDE REPEAT-CONTAINING PROTEIN 1, MITOCHONDRIAL"/>
    <property type="match status" value="1"/>
</dbReference>
<dbReference type="OrthoDB" id="433929at2759"/>
<dbReference type="InterPro" id="IPR002885">
    <property type="entry name" value="PPR_rpt"/>
</dbReference>
<keyword evidence="1" id="KW-0677">Repeat</keyword>
<sequence>MSRRRPATCALLPPPRSNQLARTPSTSSDRWQQSSSVSLLQEPVERPLSRYLHKEDSYYNRVVPDWDLQIKTLEQQYLYEGDFSLLIKEVTEEGAIVQDVTTGVFGFLPEANFGSFGTDVLPGDVVNGAKCTYLDNTIIQSPDPSVLRLQTGVVFEWDEAAGEGFIIPSEEQDAFNMIRALRRDIRWHDSRRLFPGQFVQFETALPHEVPVTSEENPRAPLALRVRGLEVRFSLEDAYELIPEGAAEPLVLEADKAPYKLPEISEADHGDDGDGRSLTDLKDVSHSAMDIAKKEMAAQRDAFPVSPARPELASKKKVHPLLQRFAEEEPLLAEAESPSWMWQPHLEYLKEERYDPIMPIQLRKMPVKPKRIRILSHEVALERGDTWQEAAQRRGLRLWEKQKPPGRKQQEYLSQKLHLEKTRAKAERIRRRKLELAAFEKQQKIVLLSSWLPMTLEEVWVQPDHLAEYSCASFQTNLCPHWQETNLIPEELAGGGHELVAEIGVSFRIGGTSCIKHSDQGRREIEAQFHVLNPQSQPIQGLRCARQWKSVFISKLFRGVQQLPGQACPEAGWMRTGSVVFISYLTQILQATFYLKFPVANFGNDGVPARDALASFMSTLAAAPLAQEFCLFCFFCLGFALCRTTAMKQLLGTRRHRVTLEQLQTMLAQQRHEEVLDAWPLLDEFTSQALSAVLTALVVLNRPEDVGLFLSKAATNLAHLRPSLFACIRGLVDLQSQVPVECLSQALRDVFQQSLAALDHRASLELLVAFANTNDAEYAEEMASHLAGTEQTLPCDISVSVVQGFLSCGNLPAALHHLPAVLAQPGLSTATKEQMLAQIAAAVEEDCSLQPGRPSASAFLDSLEGQGIQCQEAEACVLRGATVSGDHALYQRVRMALTLRGRGIGQIAKGLPSKPVGEQLLTRLLLGQLQRLLEQGQRPRGTVVDTKATGRPEKLGGMLEDTSRSWQQWNYRLELWLTSQFPETRDILTWARTQDDEITAAALRAQMVTGVTPEKVQEFNRQLETWNHDGGYSRGYHYEFQPWLWGGYVSQASRLQSRLHATDMVTSFKWLWALVSTKAVPDGKQKNLIPAIERCEDQHRRYAARRDCTALTERQKMVSLLGLVPNELQNHLELNLPRLSTSQLLRREIVTFAENRRAADDSGAGHLLKATLEQEDAEEGVDEPEQEAEEEAVVGFIGMLEAVVGFIGMLEGGPRTFTLAPDKSRLAAKVKRLYLTMGGDKNNLEMEYSSGSAWLTRGEQSVKVCSATASRPPGGEEAGPGWVDLGAIAQALRCTKDAVAKEWTPLKGENLQHTFETLTWNVGGLSADRVLEVLEHFRGSSELQHIEFVMIQEIITEAGLGVTHAPDEGKRYWSGCFPKTPNSHRRPITLSSTFLKWAAQLLLHRAGEKVRHGGEGLQWARRGRQGVELVAILRRIVQMSRDWGVKTWIVKLDIRKSLRQRMATQPQRTRGNHTPPNKQRRRGKTGGGQPHLTLSTRPATAKPTRQTTGNHPSGKTTAAAPTRRQREIRHKHSPAAEAASSPAEGTSNDPSTPTHCGTDAHSAFAPDHKVGGGSTMYGTAASSGDATSGLKTWPSPSECSKRGKVNSWNRCLLMWGNPPFSTQSAACVKHVSWPHSSETGPFRGEPWWDLPMAIWEQLRRNTAPAAYLIECRGDAFLDTGRQVRARASEAARGSRDPMPPRAHASDAIALADQGEEAEARTSTTATAYLLLAEAAQAFSALVPQLGGEQAAIAAQMLHAVEHVWQAIFGGVVAVHDETQTEDPEDSQRTLPALQNDHGDEVGGNTEVQTEPLPTQNDFDGENTVTRQGGEAPDYSLGSDMPGTETEDEAFGLDRRRRTERSMDYACGDHCLASSATHHRQPGGGHPSSGETNAGPTQVSWFEQYPWKASPNHYLFVGDLETARADLKVPARWAADPNTSKIVICVLHMLFCQEDSWGLTPFQPMKGEQRASWMPDGRRMPEGKQFSLDTLATHTGRKPEDFPPPPAPADSSAVWPTRRSQQHPLRKLLRPIAASARAKNQPTRPAEDRPEAQKRKAIDAEGMMEYIIVREREAYIRSLEDIEQPTCDLEDGLVEEILEETVYDDLDLTGKELPASGDSAARADEVSVIQQMGVWEGLLEKRHNQAKSIGRALSLASFEALIRAGLAFGNPDGELQELFVRMVECHPDLPDGLLHALLSAVIAESPALLESMRVWAKSSGRSSLALAAAKAMSMSAANEDWAADTEDNDLASPRGSTAAGSESALEANLSKQVSEASLAVRPETPLQVAPSNADLDAAVAEDCADDAERIFKNMKANGSADVVSYNIMLKLYMGQKGYSVQLARALLEEMVQSGLRPTTATYNSIISGALAHGDVDVAWRTIDGIERSGPPLDAYTVSIILKGSKGQRALAPAEFDRALDLMSRHAVKLDEVLVNVVLEACVALRDTRRLQRVLAMLKRNGWDLPKRCGNPTYAALIKAYGSAGQTVKACDLWDDITKVQGLEPSEHVYAQMIDVLVMGGNLKHALQLFAEMRDIHRARFGSNAFAIAYAMIVRGYAQQKDAVGALECYEEMKAQGVPVGLVVLNTLVDACCRAGDMTRAAELLQDMATFDLSPDLITYSTLIKGYCVTGDLDHALELFGAMRRRGIKPDAIVFNSLLDGCARKEMPMLCEQVIEDMVSAGVQPSNYSASILIKLYGRISDLDAAFKVLDEMPQKFGFQPNTAVYTTLMSSCTWNGRMDLAMGLLDRMLQAGQLPDEKTYVTLLRGATRFGQSEHIVSLLWQVAEQSQRSRKLLLDTELVQSALHTIMKRRAWSQRGGEDCLQRLRCAGFNVVRPSEAKGCSYNRVGQAGRRGAVASA</sequence>
<protein>
    <submittedName>
        <fullName evidence="5">Pentatricopeptide repeat-containing protein</fullName>
    </submittedName>
</protein>
<feature type="compositionally biased region" description="Polar residues" evidence="3">
    <location>
        <begin position="1544"/>
        <end position="1554"/>
    </location>
</feature>
<dbReference type="Pfam" id="PF23276">
    <property type="entry name" value="TPR_24"/>
    <property type="match status" value="1"/>
</dbReference>
<feature type="region of interest" description="Disordered" evidence="3">
    <location>
        <begin position="1459"/>
        <end position="1568"/>
    </location>
</feature>
<evidence type="ECO:0000313" key="5">
    <source>
        <dbReference type="EMBL" id="OLP80520.1"/>
    </source>
</evidence>
<dbReference type="NCBIfam" id="TIGR00756">
    <property type="entry name" value="PPR"/>
    <property type="match status" value="7"/>
</dbReference>
<feature type="repeat" description="PPR" evidence="2">
    <location>
        <begin position="2613"/>
        <end position="2647"/>
    </location>
</feature>
<accession>A0A1Q9CC65</accession>
<dbReference type="PANTHER" id="PTHR47933:SF11">
    <property type="entry name" value="PENTATRICOPEPTIDE REPEAT-CONTAINING PROTEIN 2"/>
    <property type="match status" value="1"/>
</dbReference>
<feature type="region of interest" description="Disordered" evidence="3">
    <location>
        <begin position="2237"/>
        <end position="2264"/>
    </location>
</feature>
<dbReference type="Pfam" id="PF01535">
    <property type="entry name" value="PPR"/>
    <property type="match status" value="2"/>
</dbReference>
<dbReference type="InterPro" id="IPR011990">
    <property type="entry name" value="TPR-like_helical_dom_sf"/>
</dbReference>
<feature type="region of interest" description="Disordered" evidence="3">
    <location>
        <begin position="1992"/>
        <end position="2019"/>
    </location>
</feature>
<feature type="compositionally biased region" description="Low complexity" evidence="3">
    <location>
        <begin position="25"/>
        <end position="38"/>
    </location>
</feature>
<feature type="compositionally biased region" description="Low complexity" evidence="3">
    <location>
        <begin position="1534"/>
        <end position="1543"/>
    </location>
</feature>
<evidence type="ECO:0000313" key="6">
    <source>
        <dbReference type="Proteomes" id="UP000186817"/>
    </source>
</evidence>
<dbReference type="InterPro" id="IPR057027">
    <property type="entry name" value="TPR_mt"/>
</dbReference>
<feature type="region of interest" description="Disordered" evidence="3">
    <location>
        <begin position="2032"/>
        <end position="2055"/>
    </location>
</feature>
<evidence type="ECO:0000256" key="3">
    <source>
        <dbReference type="SAM" id="MobiDB-lite"/>
    </source>
</evidence>
<feature type="repeat" description="PPR" evidence="2">
    <location>
        <begin position="2648"/>
        <end position="2682"/>
    </location>
</feature>
<dbReference type="EMBL" id="LSRX01001372">
    <property type="protein sequence ID" value="OLP80520.1"/>
    <property type="molecule type" value="Genomic_DNA"/>
</dbReference>
<name>A0A1Q9CC65_SYMMI</name>
<keyword evidence="6" id="KW-1185">Reference proteome</keyword>
<organism evidence="5 6">
    <name type="scientific">Symbiodinium microadriaticum</name>
    <name type="common">Dinoflagellate</name>
    <name type="synonym">Zooxanthella microadriatica</name>
    <dbReference type="NCBI Taxonomy" id="2951"/>
    <lineage>
        <taxon>Eukaryota</taxon>
        <taxon>Sar</taxon>
        <taxon>Alveolata</taxon>
        <taxon>Dinophyceae</taxon>
        <taxon>Suessiales</taxon>
        <taxon>Symbiodiniaceae</taxon>
        <taxon>Symbiodinium</taxon>
    </lineage>
</organism>
<dbReference type="Pfam" id="PF13041">
    <property type="entry name" value="PPR_2"/>
    <property type="match status" value="3"/>
</dbReference>
<feature type="compositionally biased region" description="Polar residues" evidence="3">
    <location>
        <begin position="1461"/>
        <end position="1476"/>
    </location>
</feature>
<feature type="repeat" description="PPR" evidence="2">
    <location>
        <begin position="2578"/>
        <end position="2612"/>
    </location>
</feature>
<feature type="repeat" description="PPR" evidence="2">
    <location>
        <begin position="2356"/>
        <end position="2390"/>
    </location>
</feature>
<feature type="repeat" description="PPR" evidence="2">
    <location>
        <begin position="2543"/>
        <end position="2577"/>
    </location>
</feature>
<feature type="compositionally biased region" description="Polar residues" evidence="3">
    <location>
        <begin position="1804"/>
        <end position="1825"/>
    </location>
</feature>
<dbReference type="Gene3D" id="1.25.40.10">
    <property type="entry name" value="Tetratricopeptide repeat domain"/>
    <property type="match status" value="4"/>
</dbReference>
<dbReference type="PROSITE" id="PS51375">
    <property type="entry name" value="PPR"/>
    <property type="match status" value="7"/>
</dbReference>
<feature type="compositionally biased region" description="Basic and acidic residues" evidence="3">
    <location>
        <begin position="2043"/>
        <end position="2055"/>
    </location>
</feature>
<evidence type="ECO:0000256" key="2">
    <source>
        <dbReference type="PROSITE-ProRule" id="PRU00708"/>
    </source>
</evidence>